<comment type="caution">
    <text evidence="2">The sequence shown here is derived from an EMBL/GenBank/DDBJ whole genome shotgun (WGS) entry which is preliminary data.</text>
</comment>
<dbReference type="EMBL" id="CBTN010000033">
    <property type="protein sequence ID" value="CDH55809.1"/>
    <property type="molecule type" value="Genomic_DNA"/>
</dbReference>
<dbReference type="STRING" id="1263082.A0A068S0L2"/>
<dbReference type="PANTHER" id="PTHR16216:SF2">
    <property type="entry name" value="DYNEIN AXONEMAL ASSEMBLY FACTOR 5"/>
    <property type="match status" value="1"/>
</dbReference>
<proteinExistence type="predicted"/>
<protein>
    <recommendedName>
        <fullName evidence="1">Dynein axonemal assembly factor 5 TPR repeats domain-containing protein</fullName>
    </recommendedName>
</protein>
<gene>
    <name evidence="2" type="ORF">LCOR_06919.1</name>
</gene>
<dbReference type="InterPro" id="IPR016024">
    <property type="entry name" value="ARM-type_fold"/>
</dbReference>
<name>A0A068S0L2_9FUNG</name>
<evidence type="ECO:0000259" key="1">
    <source>
        <dbReference type="Pfam" id="PF25757"/>
    </source>
</evidence>
<dbReference type="PANTHER" id="PTHR16216">
    <property type="entry name" value="DYNEIN ASSEMBLY FACTOR 5, AXONEMAL"/>
    <property type="match status" value="1"/>
</dbReference>
<dbReference type="OrthoDB" id="2251782at2759"/>
<dbReference type="InterPro" id="IPR052623">
    <property type="entry name" value="DAAF5"/>
</dbReference>
<organism evidence="2 3">
    <name type="scientific">Lichtheimia corymbifera JMRC:FSU:9682</name>
    <dbReference type="NCBI Taxonomy" id="1263082"/>
    <lineage>
        <taxon>Eukaryota</taxon>
        <taxon>Fungi</taxon>
        <taxon>Fungi incertae sedis</taxon>
        <taxon>Mucoromycota</taxon>
        <taxon>Mucoromycotina</taxon>
        <taxon>Mucoromycetes</taxon>
        <taxon>Mucorales</taxon>
        <taxon>Lichtheimiaceae</taxon>
        <taxon>Lichtheimia</taxon>
    </lineage>
</organism>
<dbReference type="VEuPathDB" id="FungiDB:LCOR_06919.1"/>
<dbReference type="AlphaFoldDB" id="A0A068S0L2"/>
<sequence>MASQPACQDIIDRHSLDVLSDTSTNNRGDKKKALASLRKECTEQLETWGDQGVTNLLNDLFDRMSIWATSDIEYIREQVALLYQQIIHHATLSSDLLDRLLDLVHQRLSRQQHATAKATFVEPTEEVRVIWLDIMLYIAPRVVNATQVDKALDILQLAIRDTSPDVQKRGGNALTELAKHHRKEIAFAGERPMRIVLDLLHHKHSALRVIGLQCTEQIGLAFPGAIHLLFEHDEAAKRQPVFPLLVYDNALLVRMTLSQVAGSLLINVTPQQRYANLPMLVPILLSCAADDMESISEASSVQMERVASVCADDLDAAGILDSDLKHRDQQRRLDAGFEHAVHQCYKPLMRQSIKEAMELEEQRRLRALGVLATLYQHALEEDIWDEHQDTLDNLFIIYGNGMDDKAVVSKLHSVLSVLGQRMPQAIYVEAMKPRFEEEELLHAETMCLGTKGLTITMDMLTALVSGSTRGDVSQRDMELIIETLDKPYFWQLLSEDEGLICETARLLRTMVIRHLSQLPLADTIRVRIVWFATVLRAASRIYHDNNPTTTSLRENSTVTDLVNQLIGGFTQHISMVSSVYGHYLPTLLKRICGQSKAHKRPNAWKTSSMELYVLEILVESITGDALENAGVTEQLVELVCYAGLRSTKEHQELGDIAVRKRALQLLSSLFRIDKGVHYLVDYEPEIFKHLLTPGLQSSQLAGNSVGAYHVALLGAIAVGIEEDIISIDAIKTLVIPYIDEFFSSNDPVLNAAMHLQIHVSERLLLENQRDTAQELLLSLLNALRETSDEKALRRQRVLIRISDDQKFIDMVHNMNISDLVKFHARHLLSIANKENPAYPTLLRLAGDQDMN</sequence>
<accession>A0A068S0L2</accession>
<dbReference type="Gene3D" id="1.25.10.10">
    <property type="entry name" value="Leucine-rich Repeat Variant"/>
    <property type="match status" value="1"/>
</dbReference>
<dbReference type="Pfam" id="PF25757">
    <property type="entry name" value="TPR_DNAAF5"/>
    <property type="match status" value="1"/>
</dbReference>
<reference evidence="2" key="1">
    <citation type="submission" date="2013-08" db="EMBL/GenBank/DDBJ databases">
        <title>Gene expansion shapes genome architecture in the human pathogen Lichtheimia corymbifera: an evolutionary genomics analysis in the ancient terrestrial Mucorales (Mucoromycotina).</title>
        <authorList>
            <person name="Schwartze V.U."/>
            <person name="Winter S."/>
            <person name="Shelest E."/>
            <person name="Marcet-Houben M."/>
            <person name="Horn F."/>
            <person name="Wehner S."/>
            <person name="Hoffmann K."/>
            <person name="Riege K."/>
            <person name="Sammeth M."/>
            <person name="Nowrousian M."/>
            <person name="Valiante V."/>
            <person name="Linde J."/>
            <person name="Jacobsen I.D."/>
            <person name="Marz M."/>
            <person name="Brakhage A.A."/>
            <person name="Gabaldon T."/>
            <person name="Bocker S."/>
            <person name="Voigt K."/>
        </authorList>
    </citation>
    <scope>NUCLEOTIDE SEQUENCE [LARGE SCALE GENOMIC DNA]</scope>
    <source>
        <strain evidence="2">FSU 9682</strain>
    </source>
</reference>
<feature type="domain" description="Dynein axonemal assembly factor 5 TPR repeats" evidence="1">
    <location>
        <begin position="24"/>
        <end position="306"/>
    </location>
</feature>
<evidence type="ECO:0000313" key="2">
    <source>
        <dbReference type="EMBL" id="CDH55809.1"/>
    </source>
</evidence>
<keyword evidence="3" id="KW-1185">Reference proteome</keyword>
<dbReference type="InterPro" id="IPR011989">
    <property type="entry name" value="ARM-like"/>
</dbReference>
<dbReference type="SUPFAM" id="SSF48371">
    <property type="entry name" value="ARM repeat"/>
    <property type="match status" value="1"/>
</dbReference>
<dbReference type="InterPro" id="IPR057978">
    <property type="entry name" value="TPR_DAAF5"/>
</dbReference>
<dbReference type="Proteomes" id="UP000027586">
    <property type="component" value="Unassembled WGS sequence"/>
</dbReference>
<evidence type="ECO:0000313" key="3">
    <source>
        <dbReference type="Proteomes" id="UP000027586"/>
    </source>
</evidence>